<reference evidence="11 12" key="1">
    <citation type="submission" date="2015-07" db="EMBL/GenBank/DDBJ databases">
        <title>Whole genome sequence of Herpetosiphon geysericola DSM 7119.</title>
        <authorList>
            <person name="Hemp J."/>
            <person name="Ward L.M."/>
            <person name="Pace L.A."/>
            <person name="Fischer W.W."/>
        </authorList>
    </citation>
    <scope>NUCLEOTIDE SEQUENCE [LARGE SCALE GENOMIC DNA]</scope>
    <source>
        <strain evidence="11 12">DSM 7119</strain>
    </source>
</reference>
<dbReference type="GO" id="GO:0046983">
    <property type="term" value="F:protein dimerization activity"/>
    <property type="evidence" value="ECO:0007669"/>
    <property type="project" value="InterPro"/>
</dbReference>
<dbReference type="EMBL" id="LGKP01000022">
    <property type="protein sequence ID" value="KPL86206.1"/>
    <property type="molecule type" value="Genomic_DNA"/>
</dbReference>
<dbReference type="Pfam" id="PF02518">
    <property type="entry name" value="HATPase_c"/>
    <property type="match status" value="1"/>
</dbReference>
<dbReference type="STRING" id="70996.SE18_15280"/>
<dbReference type="PANTHER" id="PTHR24421">
    <property type="entry name" value="NITRATE/NITRITE SENSOR PROTEIN NARX-RELATED"/>
    <property type="match status" value="1"/>
</dbReference>
<dbReference type="InterPro" id="IPR003594">
    <property type="entry name" value="HATPase_dom"/>
</dbReference>
<dbReference type="Pfam" id="PF07730">
    <property type="entry name" value="HisKA_3"/>
    <property type="match status" value="1"/>
</dbReference>
<feature type="domain" description="Histidine kinase" evidence="10">
    <location>
        <begin position="488"/>
        <end position="581"/>
    </location>
</feature>
<dbReference type="Gene3D" id="3.30.565.10">
    <property type="entry name" value="Histidine kinase-like ATPase, C-terminal domain"/>
    <property type="match status" value="1"/>
</dbReference>
<comment type="subcellular location">
    <subcellularLocation>
        <location evidence="1">Cell membrane</location>
        <topology evidence="1">Multi-pass membrane protein</topology>
    </subcellularLocation>
</comment>
<feature type="transmembrane region" description="Helical" evidence="9">
    <location>
        <begin position="50"/>
        <end position="70"/>
    </location>
</feature>
<keyword evidence="3" id="KW-0808">Transferase</keyword>
<comment type="caution">
    <text evidence="11">The sequence shown here is derived from an EMBL/GenBank/DDBJ whole genome shotgun (WGS) entry which is preliminary data.</text>
</comment>
<evidence type="ECO:0000256" key="8">
    <source>
        <dbReference type="ARBA" id="ARBA00023136"/>
    </source>
</evidence>
<name>A0A0P6Y2W6_9CHLR</name>
<dbReference type="Gene3D" id="1.20.5.1930">
    <property type="match status" value="1"/>
</dbReference>
<dbReference type="SMART" id="SM00387">
    <property type="entry name" value="HATPase_c"/>
    <property type="match status" value="1"/>
</dbReference>
<dbReference type="InterPro" id="IPR005467">
    <property type="entry name" value="His_kinase_dom"/>
</dbReference>
<dbReference type="InterPro" id="IPR029016">
    <property type="entry name" value="GAF-like_dom_sf"/>
</dbReference>
<proteinExistence type="predicted"/>
<evidence type="ECO:0000313" key="11">
    <source>
        <dbReference type="EMBL" id="KPL86206.1"/>
    </source>
</evidence>
<dbReference type="CDD" id="cd16917">
    <property type="entry name" value="HATPase_UhpB-NarQ-NarX-like"/>
    <property type="match status" value="1"/>
</dbReference>
<dbReference type="AlphaFoldDB" id="A0A0P6Y2W6"/>
<dbReference type="PROSITE" id="PS50109">
    <property type="entry name" value="HIS_KIN"/>
    <property type="match status" value="1"/>
</dbReference>
<dbReference type="Pfam" id="PF13185">
    <property type="entry name" value="GAF_2"/>
    <property type="match status" value="1"/>
</dbReference>
<evidence type="ECO:0000256" key="4">
    <source>
        <dbReference type="ARBA" id="ARBA00022692"/>
    </source>
</evidence>
<evidence type="ECO:0000256" key="7">
    <source>
        <dbReference type="ARBA" id="ARBA00023012"/>
    </source>
</evidence>
<keyword evidence="12" id="KW-1185">Reference proteome</keyword>
<evidence type="ECO:0000256" key="5">
    <source>
        <dbReference type="ARBA" id="ARBA00022777"/>
    </source>
</evidence>
<evidence type="ECO:0000256" key="2">
    <source>
        <dbReference type="ARBA" id="ARBA00022475"/>
    </source>
</evidence>
<dbReference type="OrthoDB" id="9781904at2"/>
<dbReference type="Proteomes" id="UP000050277">
    <property type="component" value="Unassembled WGS sequence"/>
</dbReference>
<dbReference type="Gene3D" id="3.30.450.40">
    <property type="match status" value="1"/>
</dbReference>
<dbReference type="SUPFAM" id="SSF55781">
    <property type="entry name" value="GAF domain-like"/>
    <property type="match status" value="1"/>
</dbReference>
<protein>
    <recommendedName>
        <fullName evidence="10">Histidine kinase domain-containing protein</fullName>
    </recommendedName>
</protein>
<dbReference type="SUPFAM" id="SSF55874">
    <property type="entry name" value="ATPase domain of HSP90 chaperone/DNA topoisomerase II/histidine kinase"/>
    <property type="match status" value="1"/>
</dbReference>
<keyword evidence="4 9" id="KW-0812">Transmembrane</keyword>
<dbReference type="PATRIC" id="fig|70996.4.peg.3700"/>
<evidence type="ECO:0000256" key="6">
    <source>
        <dbReference type="ARBA" id="ARBA00022989"/>
    </source>
</evidence>
<feature type="transmembrane region" description="Helical" evidence="9">
    <location>
        <begin position="150"/>
        <end position="171"/>
    </location>
</feature>
<keyword evidence="6 9" id="KW-1133">Transmembrane helix</keyword>
<keyword evidence="8 9" id="KW-0472">Membrane</keyword>
<evidence type="ECO:0000256" key="1">
    <source>
        <dbReference type="ARBA" id="ARBA00004651"/>
    </source>
</evidence>
<dbReference type="InterPro" id="IPR036890">
    <property type="entry name" value="HATPase_C_sf"/>
</dbReference>
<dbReference type="InterPro" id="IPR011712">
    <property type="entry name" value="Sig_transdc_His_kin_sub3_dim/P"/>
</dbReference>
<dbReference type="RefSeq" id="WP_083469927.1">
    <property type="nucleotide sequence ID" value="NZ_LGKP01000022.1"/>
</dbReference>
<keyword evidence="7" id="KW-0902">Two-component regulatory system</keyword>
<dbReference type="InterPro" id="IPR050482">
    <property type="entry name" value="Sensor_HK_TwoCompSys"/>
</dbReference>
<feature type="transmembrane region" description="Helical" evidence="9">
    <location>
        <begin position="21"/>
        <end position="38"/>
    </location>
</feature>
<keyword evidence="5" id="KW-0418">Kinase</keyword>
<dbReference type="CDD" id="cd22249">
    <property type="entry name" value="UDM1_RNF168_RNF169-like"/>
    <property type="match status" value="1"/>
</dbReference>
<dbReference type="PANTHER" id="PTHR24421:SF37">
    <property type="entry name" value="SENSOR HISTIDINE KINASE NARS"/>
    <property type="match status" value="1"/>
</dbReference>
<dbReference type="GO" id="GO:0005886">
    <property type="term" value="C:plasma membrane"/>
    <property type="evidence" value="ECO:0007669"/>
    <property type="project" value="UniProtKB-SubCell"/>
</dbReference>
<feature type="transmembrane region" description="Helical" evidence="9">
    <location>
        <begin position="120"/>
        <end position="138"/>
    </location>
</feature>
<feature type="transmembrane region" description="Helical" evidence="9">
    <location>
        <begin position="82"/>
        <end position="108"/>
    </location>
</feature>
<accession>A0A0P6Y2W6</accession>
<evidence type="ECO:0000259" key="10">
    <source>
        <dbReference type="PROSITE" id="PS50109"/>
    </source>
</evidence>
<dbReference type="GO" id="GO:0000155">
    <property type="term" value="F:phosphorelay sensor kinase activity"/>
    <property type="evidence" value="ECO:0007669"/>
    <property type="project" value="InterPro"/>
</dbReference>
<dbReference type="InterPro" id="IPR003018">
    <property type="entry name" value="GAF"/>
</dbReference>
<evidence type="ECO:0000256" key="3">
    <source>
        <dbReference type="ARBA" id="ARBA00022679"/>
    </source>
</evidence>
<keyword evidence="2" id="KW-1003">Cell membrane</keyword>
<gene>
    <name evidence="11" type="ORF">SE18_15280</name>
</gene>
<sequence>MSISVPRITPRLLMSGDPLFSLVRLISLGLILVVGARIDQHTVVPPTTIFALTWWAYALYGLVMAGLAFVPRFRNLPSWIFIVDFGFIGLFALFSGLPLTLMVALIMLPTVWASTNRSPAQAVGTGVIAAVVFAGITLRRRFGDTTNVGSEEMFVSIAVNCTALILVSWLVSTLSGQSSEINREHVIAARRDVDTAQRDAESYRDRMRSLYEVAYKLSTTMNFQTVLDATVTESIRLINGRSSVVLLPTGEPDELYVAAGVGVGSGDLNLRIAIEPTGIMASILASGTPRILTDLRQSHALSSVPSMQNCACVCCVPLSAGRRNYGIIVVGVDRTEINEDELGMVSALANYAIIAMLNAQLVGELRDERTKLISKEEEVRQQLARDLHDGPAQSVAAITMNIEFVKRLLEREPSRVMQELTKMGELARRTTYDIRTLLFELRPLTLDSQGLVATLREYVTRFKDGPTQVLLEETVGDLRLDAKREGTLFNIIQEASNNAMKHAEAKHIWIRLTRQGDELMATVQDDGKGFDLQAVRANYSKRGSFGLLNIDERARMVGGSAEMTSAVGAGTTVRVIVPLDASSI</sequence>
<organism evidence="11 12">
    <name type="scientific">Herpetosiphon geysericola</name>
    <dbReference type="NCBI Taxonomy" id="70996"/>
    <lineage>
        <taxon>Bacteria</taxon>
        <taxon>Bacillati</taxon>
        <taxon>Chloroflexota</taxon>
        <taxon>Chloroflexia</taxon>
        <taxon>Herpetosiphonales</taxon>
        <taxon>Herpetosiphonaceae</taxon>
        <taxon>Herpetosiphon</taxon>
    </lineage>
</organism>
<evidence type="ECO:0000256" key="9">
    <source>
        <dbReference type="SAM" id="Phobius"/>
    </source>
</evidence>
<evidence type="ECO:0000313" key="12">
    <source>
        <dbReference type="Proteomes" id="UP000050277"/>
    </source>
</evidence>